<protein>
    <submittedName>
        <fullName evidence="7">C-terminal binding protein</fullName>
    </submittedName>
</protein>
<dbReference type="InterPro" id="IPR006139">
    <property type="entry name" value="D-isomer_2_OHA_DH_cat_dom"/>
</dbReference>
<feature type="domain" description="D-isomer specific 2-hydroxyacid dehydrogenase catalytic" evidence="5">
    <location>
        <begin position="35"/>
        <end position="319"/>
    </location>
</feature>
<keyword evidence="3" id="KW-0520">NAD</keyword>
<dbReference type="Gene3D" id="3.40.50.720">
    <property type="entry name" value="NAD(P)-binding Rossmann-like Domain"/>
    <property type="match status" value="2"/>
</dbReference>
<dbReference type="InterPro" id="IPR029753">
    <property type="entry name" value="D-isomer_DH_CS"/>
</dbReference>
<comment type="similarity">
    <text evidence="1 4">Belongs to the D-isomer specific 2-hydroxyacid dehydrogenase family.</text>
</comment>
<comment type="caution">
    <text evidence="7">The sequence shown here is derived from an EMBL/GenBank/DDBJ whole genome shotgun (WGS) entry which is preliminary data.</text>
</comment>
<gene>
    <name evidence="7" type="ORF">ACFQEV_16595</name>
</gene>
<evidence type="ECO:0000313" key="8">
    <source>
        <dbReference type="Proteomes" id="UP001596408"/>
    </source>
</evidence>
<name>A0ABD5U4H4_9EURY</name>
<evidence type="ECO:0000256" key="2">
    <source>
        <dbReference type="ARBA" id="ARBA00023002"/>
    </source>
</evidence>
<dbReference type="InterPro" id="IPR043322">
    <property type="entry name" value="CtBP"/>
</dbReference>
<sequence>MSHQVVVSDFHMIRPDSIREHLGPSAEATFAELGSVDALVAACESVGADAVITDVGTPVTAEAFERLDLSVVARAAVGFDNIDVAAAADAGVTVTNVPGYCTDEVATHALALLLACVRAIPEYDESVKRGEWPSFPSRNLRRLRGRTLGFVSFGAIARRLAELTSGFDVDVVAYDPYLDESGLEAFDADVTLVDFEGLLDRSDYVSVNAPATPETRGMFDAEAFSRMRDGAILVNTGRGAVVDEDALVSALDSGDVAAAGLDVFEEEPLPAESPLTDREDVVLSPHAGWYSEEAVEELNRRVASDVRRVLDGEEPESAVDPEWG</sequence>
<dbReference type="Proteomes" id="UP001596408">
    <property type="component" value="Unassembled WGS sequence"/>
</dbReference>
<dbReference type="RefSeq" id="WP_379698454.1">
    <property type="nucleotide sequence ID" value="NZ_JBHSXH010000015.1"/>
</dbReference>
<accession>A0ABD5U4H4</accession>
<dbReference type="Pfam" id="PF02826">
    <property type="entry name" value="2-Hacid_dh_C"/>
    <property type="match status" value="1"/>
</dbReference>
<organism evidence="7 8">
    <name type="scientific">Halopelagius fulvigenes</name>
    <dbReference type="NCBI Taxonomy" id="1198324"/>
    <lineage>
        <taxon>Archaea</taxon>
        <taxon>Methanobacteriati</taxon>
        <taxon>Methanobacteriota</taxon>
        <taxon>Stenosarchaea group</taxon>
        <taxon>Halobacteria</taxon>
        <taxon>Halobacteriales</taxon>
        <taxon>Haloferacaceae</taxon>
    </lineage>
</organism>
<evidence type="ECO:0000259" key="5">
    <source>
        <dbReference type="Pfam" id="PF00389"/>
    </source>
</evidence>
<evidence type="ECO:0000256" key="1">
    <source>
        <dbReference type="ARBA" id="ARBA00005854"/>
    </source>
</evidence>
<dbReference type="InterPro" id="IPR050857">
    <property type="entry name" value="D-2-hydroxyacid_DH"/>
</dbReference>
<dbReference type="AlphaFoldDB" id="A0ABD5U4H4"/>
<reference evidence="7 8" key="1">
    <citation type="journal article" date="2019" name="Int. J. Syst. Evol. Microbiol.">
        <title>The Global Catalogue of Microorganisms (GCM) 10K type strain sequencing project: providing services to taxonomists for standard genome sequencing and annotation.</title>
        <authorList>
            <consortium name="The Broad Institute Genomics Platform"/>
            <consortium name="The Broad Institute Genome Sequencing Center for Infectious Disease"/>
            <person name="Wu L."/>
            <person name="Ma J."/>
        </authorList>
    </citation>
    <scope>NUCLEOTIDE SEQUENCE [LARGE SCALE GENOMIC DNA]</scope>
    <source>
        <strain evidence="7 8">YIM 94188</strain>
    </source>
</reference>
<dbReference type="SUPFAM" id="SSF51735">
    <property type="entry name" value="NAD(P)-binding Rossmann-fold domains"/>
    <property type="match status" value="1"/>
</dbReference>
<proteinExistence type="inferred from homology"/>
<evidence type="ECO:0000313" key="7">
    <source>
        <dbReference type="EMBL" id="MFC6826602.1"/>
    </source>
</evidence>
<dbReference type="Pfam" id="PF00389">
    <property type="entry name" value="2-Hacid_dh"/>
    <property type="match status" value="1"/>
</dbReference>
<dbReference type="CDD" id="cd05299">
    <property type="entry name" value="CtBP_dh"/>
    <property type="match status" value="1"/>
</dbReference>
<evidence type="ECO:0000256" key="4">
    <source>
        <dbReference type="RuleBase" id="RU003719"/>
    </source>
</evidence>
<dbReference type="PROSITE" id="PS00671">
    <property type="entry name" value="D_2_HYDROXYACID_DH_3"/>
    <property type="match status" value="1"/>
</dbReference>
<dbReference type="PANTHER" id="PTHR42789:SF1">
    <property type="entry name" value="D-ISOMER SPECIFIC 2-HYDROXYACID DEHYDROGENASE FAMILY PROTEIN (AFU_ORTHOLOGUE AFUA_6G10090)"/>
    <property type="match status" value="1"/>
</dbReference>
<dbReference type="InterPro" id="IPR036291">
    <property type="entry name" value="NAD(P)-bd_dom_sf"/>
</dbReference>
<keyword evidence="8" id="KW-1185">Reference proteome</keyword>
<dbReference type="InterPro" id="IPR006140">
    <property type="entry name" value="D-isomer_DH_NAD-bd"/>
</dbReference>
<evidence type="ECO:0000259" key="6">
    <source>
        <dbReference type="Pfam" id="PF02826"/>
    </source>
</evidence>
<feature type="domain" description="D-isomer specific 2-hydroxyacid dehydrogenase NAD-binding" evidence="6">
    <location>
        <begin position="110"/>
        <end position="288"/>
    </location>
</feature>
<evidence type="ECO:0000256" key="3">
    <source>
        <dbReference type="ARBA" id="ARBA00023027"/>
    </source>
</evidence>
<dbReference type="SUPFAM" id="SSF52283">
    <property type="entry name" value="Formate/glycerate dehydrogenase catalytic domain-like"/>
    <property type="match status" value="1"/>
</dbReference>
<dbReference type="PANTHER" id="PTHR42789">
    <property type="entry name" value="D-ISOMER SPECIFIC 2-HYDROXYACID DEHYDROGENASE FAMILY PROTEIN (AFU_ORTHOLOGUE AFUA_6G10090)"/>
    <property type="match status" value="1"/>
</dbReference>
<keyword evidence="2 4" id="KW-0560">Oxidoreductase</keyword>
<dbReference type="FunFam" id="3.40.50.720:FF:000203">
    <property type="entry name" value="D-3-phosphoglycerate dehydrogenase (SerA)"/>
    <property type="match status" value="1"/>
</dbReference>
<dbReference type="EMBL" id="JBHSXH010000015">
    <property type="protein sequence ID" value="MFC6826602.1"/>
    <property type="molecule type" value="Genomic_DNA"/>
</dbReference>
<dbReference type="GO" id="GO:0016491">
    <property type="term" value="F:oxidoreductase activity"/>
    <property type="evidence" value="ECO:0007669"/>
    <property type="project" value="UniProtKB-KW"/>
</dbReference>